<dbReference type="InterPro" id="IPR043130">
    <property type="entry name" value="CDP-OH_PTrfase_TM_dom"/>
</dbReference>
<dbReference type="Pfam" id="PF01066">
    <property type="entry name" value="CDP-OH_P_transf"/>
    <property type="match status" value="1"/>
</dbReference>
<feature type="transmembrane region" description="Helical" evidence="3">
    <location>
        <begin position="135"/>
        <end position="152"/>
    </location>
</feature>
<dbReference type="RefSeq" id="WP_147184413.1">
    <property type="nucleotide sequence ID" value="NZ_CP042382.1"/>
</dbReference>
<dbReference type="GO" id="GO:0008654">
    <property type="term" value="P:phospholipid biosynthetic process"/>
    <property type="evidence" value="ECO:0007669"/>
    <property type="project" value="InterPro"/>
</dbReference>
<feature type="transmembrane region" description="Helical" evidence="3">
    <location>
        <begin position="191"/>
        <end position="212"/>
    </location>
</feature>
<keyword evidence="3" id="KW-1133">Transmembrane helix</keyword>
<dbReference type="PROSITE" id="PS00379">
    <property type="entry name" value="CDP_ALCOHOL_P_TRANSF"/>
    <property type="match status" value="1"/>
</dbReference>
<evidence type="ECO:0000313" key="4">
    <source>
        <dbReference type="EMBL" id="QEA39361.1"/>
    </source>
</evidence>
<name>A0A5B8SSV4_9GAMM</name>
<evidence type="ECO:0000256" key="2">
    <source>
        <dbReference type="RuleBase" id="RU003750"/>
    </source>
</evidence>
<keyword evidence="1 2" id="KW-0808">Transferase</keyword>
<evidence type="ECO:0000313" key="5">
    <source>
        <dbReference type="Proteomes" id="UP000321272"/>
    </source>
</evidence>
<evidence type="ECO:0000256" key="3">
    <source>
        <dbReference type="SAM" id="Phobius"/>
    </source>
</evidence>
<dbReference type="AlphaFoldDB" id="A0A5B8SSV4"/>
<dbReference type="Gene3D" id="1.20.120.1760">
    <property type="match status" value="1"/>
</dbReference>
<dbReference type="GO" id="GO:0016780">
    <property type="term" value="F:phosphotransferase activity, for other substituted phosphate groups"/>
    <property type="evidence" value="ECO:0007669"/>
    <property type="project" value="InterPro"/>
</dbReference>
<dbReference type="OrthoDB" id="9782011at2"/>
<sequence length="306" mass="33013">MTRASHSFRTLHPAIWGELAIGLIVTTTLAGALGWLTGRSYFPLGTFIAYAAIALTVAAFWPKHQASLGWANRITLLRGSLIAVILGHLVYQESLAREGLILAGVALAALLLDGVDGWIARRTASCSRFGWRFDMELDALLILTLCTASAALGKVGPWVLMIGLMRYGFVAAGHFLPWLKRELPDSLRRKTICVVQVVVLLLALLPFIGTAWASGLSALALGLLGLSFGMDIRWLFHHRQAPIPLEPLCRTPTTHPDSNTSGDYPHVVHQFSSRHSACSSLSSSHDADAIDRSGSRAIGLGGKAYL</sequence>
<keyword evidence="3" id="KW-0472">Membrane</keyword>
<dbReference type="EMBL" id="CP042382">
    <property type="protein sequence ID" value="QEA39361.1"/>
    <property type="molecule type" value="Genomic_DNA"/>
</dbReference>
<keyword evidence="5" id="KW-1185">Reference proteome</keyword>
<proteinExistence type="inferred from homology"/>
<feature type="transmembrane region" description="Helical" evidence="3">
    <location>
        <begin position="97"/>
        <end position="115"/>
    </location>
</feature>
<feature type="transmembrane region" description="Helical" evidence="3">
    <location>
        <begin position="74"/>
        <end position="91"/>
    </location>
</feature>
<reference evidence="4 5" key="1">
    <citation type="submission" date="2019-06" db="EMBL/GenBank/DDBJ databases">
        <title>Genome analyses of bacteria isolated from kimchi.</title>
        <authorList>
            <person name="Lee S."/>
            <person name="Ahn S."/>
            <person name="Roh S."/>
        </authorList>
    </citation>
    <scope>NUCLEOTIDE SEQUENCE [LARGE SCALE GENOMIC DNA]</scope>
    <source>
        <strain evidence="4 5">CBA4606</strain>
    </source>
</reference>
<gene>
    <name evidence="4" type="ORF">FGL86_09910</name>
</gene>
<dbReference type="KEGG" id="paur:FGL86_09910"/>
<comment type="similarity">
    <text evidence="2">Belongs to the CDP-alcohol phosphatidyltransferase class-I family.</text>
</comment>
<dbReference type="GO" id="GO:0016020">
    <property type="term" value="C:membrane"/>
    <property type="evidence" value="ECO:0007669"/>
    <property type="project" value="InterPro"/>
</dbReference>
<evidence type="ECO:0000256" key="1">
    <source>
        <dbReference type="ARBA" id="ARBA00022679"/>
    </source>
</evidence>
<keyword evidence="3" id="KW-0812">Transmembrane</keyword>
<accession>A0A5B8SSV4</accession>
<organism evidence="4 5">
    <name type="scientific">Pistricoccus aurantiacus</name>
    <dbReference type="NCBI Taxonomy" id="1883414"/>
    <lineage>
        <taxon>Bacteria</taxon>
        <taxon>Pseudomonadati</taxon>
        <taxon>Pseudomonadota</taxon>
        <taxon>Gammaproteobacteria</taxon>
        <taxon>Oceanospirillales</taxon>
        <taxon>Halomonadaceae</taxon>
        <taxon>Pistricoccus</taxon>
    </lineage>
</organism>
<dbReference type="Proteomes" id="UP000321272">
    <property type="component" value="Chromosome"/>
</dbReference>
<protein>
    <submittedName>
        <fullName evidence="4">CDP-alcohol phosphatidyltransferase family protein</fullName>
    </submittedName>
</protein>
<dbReference type="InterPro" id="IPR000462">
    <property type="entry name" value="CDP-OH_P_trans"/>
</dbReference>
<feature type="transmembrane region" description="Helical" evidence="3">
    <location>
        <begin position="12"/>
        <end position="35"/>
    </location>
</feature>
<feature type="transmembrane region" description="Helical" evidence="3">
    <location>
        <begin position="41"/>
        <end position="62"/>
    </location>
</feature>
<dbReference type="InterPro" id="IPR048254">
    <property type="entry name" value="CDP_ALCOHOL_P_TRANSF_CS"/>
</dbReference>